<keyword evidence="10" id="KW-1185">Reference proteome</keyword>
<dbReference type="RefSeq" id="WP_101588393.1">
    <property type="nucleotide sequence ID" value="NZ_FXZM01000004.1"/>
</dbReference>
<dbReference type="Gene3D" id="1.10.1740.10">
    <property type="match status" value="1"/>
</dbReference>
<accession>A0A2H1L3L5</accession>
<evidence type="ECO:0000256" key="5">
    <source>
        <dbReference type="ARBA" id="ARBA00023163"/>
    </source>
</evidence>
<comment type="similarity">
    <text evidence="1">Belongs to the sigma-70 factor family. ECF subfamily.</text>
</comment>
<dbReference type="InterPro" id="IPR036388">
    <property type="entry name" value="WH-like_DNA-bd_sf"/>
</dbReference>
<protein>
    <submittedName>
        <fullName evidence="9">RNA polymerase sigma-70 factor, ECF subfamily</fullName>
    </submittedName>
</protein>
<evidence type="ECO:0000259" key="7">
    <source>
        <dbReference type="Pfam" id="PF04542"/>
    </source>
</evidence>
<dbReference type="PANTHER" id="PTHR43133:SF62">
    <property type="entry name" value="RNA POLYMERASE SIGMA FACTOR SIGZ"/>
    <property type="match status" value="1"/>
</dbReference>
<dbReference type="CDD" id="cd06171">
    <property type="entry name" value="Sigma70_r4"/>
    <property type="match status" value="1"/>
</dbReference>
<dbReference type="InterPro" id="IPR039425">
    <property type="entry name" value="RNA_pol_sigma-70-like"/>
</dbReference>
<proteinExistence type="inferred from homology"/>
<keyword evidence="4" id="KW-0238">DNA-binding</keyword>
<dbReference type="SUPFAM" id="SSF88946">
    <property type="entry name" value="Sigma2 domain of RNA polymerase sigma factors"/>
    <property type="match status" value="1"/>
</dbReference>
<dbReference type="Gene3D" id="1.10.10.10">
    <property type="entry name" value="Winged helix-like DNA-binding domain superfamily/Winged helix DNA-binding domain"/>
    <property type="match status" value="1"/>
</dbReference>
<keyword evidence="5" id="KW-0804">Transcription</keyword>
<dbReference type="GO" id="GO:0006352">
    <property type="term" value="P:DNA-templated transcription initiation"/>
    <property type="evidence" value="ECO:0007669"/>
    <property type="project" value="InterPro"/>
</dbReference>
<dbReference type="InterPro" id="IPR014284">
    <property type="entry name" value="RNA_pol_sigma-70_dom"/>
</dbReference>
<dbReference type="InterPro" id="IPR007630">
    <property type="entry name" value="RNA_pol_sigma70_r4"/>
</dbReference>
<sequence length="211" mass="23084">MTPATPEVPGASENGAASVSGRALPGREGDGDPCADLLGRISAADEEAFERLFREYGAVMLAAIVRIVRDRSLGEEILQDCFTEIWRRASSFEASRGSGRGWVITLCRRRAIDRVRAVQSQRDRDWTQGVGQLSVVAEPAEDTAVARDEALRTVTALRELGEPHASIIALAYFQDMSHAQISQQMEVPLGTVKSRIRDGMTKLRTMLEGGR</sequence>
<dbReference type="SUPFAM" id="SSF88659">
    <property type="entry name" value="Sigma3 and sigma4 domains of RNA polymerase sigma factors"/>
    <property type="match status" value="1"/>
</dbReference>
<dbReference type="GO" id="GO:0016987">
    <property type="term" value="F:sigma factor activity"/>
    <property type="evidence" value="ECO:0007669"/>
    <property type="project" value="UniProtKB-KW"/>
</dbReference>
<dbReference type="GO" id="GO:0003677">
    <property type="term" value="F:DNA binding"/>
    <property type="evidence" value="ECO:0007669"/>
    <property type="project" value="UniProtKB-KW"/>
</dbReference>
<feature type="domain" description="RNA polymerase sigma-70 region 2" evidence="7">
    <location>
        <begin position="52"/>
        <end position="117"/>
    </location>
</feature>
<dbReference type="PANTHER" id="PTHR43133">
    <property type="entry name" value="RNA POLYMERASE ECF-TYPE SIGMA FACTO"/>
    <property type="match status" value="1"/>
</dbReference>
<dbReference type="AlphaFoldDB" id="A0A2H1L3L5"/>
<dbReference type="EMBL" id="FXZM01000004">
    <property type="protein sequence ID" value="SMY11487.1"/>
    <property type="molecule type" value="Genomic_DNA"/>
</dbReference>
<dbReference type="Pfam" id="PF04545">
    <property type="entry name" value="Sigma70_r4"/>
    <property type="match status" value="1"/>
</dbReference>
<evidence type="ECO:0000313" key="9">
    <source>
        <dbReference type="EMBL" id="SMY11487.1"/>
    </source>
</evidence>
<dbReference type="NCBIfam" id="TIGR02937">
    <property type="entry name" value="sigma70-ECF"/>
    <property type="match status" value="1"/>
</dbReference>
<gene>
    <name evidence="9" type="ORF">BJEO58_01072</name>
</gene>
<evidence type="ECO:0000313" key="10">
    <source>
        <dbReference type="Proteomes" id="UP000234462"/>
    </source>
</evidence>
<keyword evidence="2" id="KW-0805">Transcription regulation</keyword>
<organism evidence="9 10">
    <name type="scientific">Brevibacterium jeotgali</name>
    <dbReference type="NCBI Taxonomy" id="1262550"/>
    <lineage>
        <taxon>Bacteria</taxon>
        <taxon>Bacillati</taxon>
        <taxon>Actinomycetota</taxon>
        <taxon>Actinomycetes</taxon>
        <taxon>Micrococcales</taxon>
        <taxon>Brevibacteriaceae</taxon>
        <taxon>Brevibacterium</taxon>
    </lineage>
</organism>
<dbReference type="InterPro" id="IPR013324">
    <property type="entry name" value="RNA_pol_sigma_r3/r4-like"/>
</dbReference>
<feature type="domain" description="RNA polymerase sigma-70 region 4" evidence="8">
    <location>
        <begin position="156"/>
        <end position="204"/>
    </location>
</feature>
<dbReference type="OrthoDB" id="9784272at2"/>
<evidence type="ECO:0000256" key="6">
    <source>
        <dbReference type="SAM" id="MobiDB-lite"/>
    </source>
</evidence>
<reference evidence="10" key="1">
    <citation type="submission" date="2017-03" db="EMBL/GenBank/DDBJ databases">
        <authorList>
            <person name="Monnet C."/>
        </authorList>
    </citation>
    <scope>NUCLEOTIDE SEQUENCE [LARGE SCALE GENOMIC DNA]</scope>
    <source>
        <strain evidence="10">SJ5-8</strain>
    </source>
</reference>
<evidence type="ECO:0000256" key="4">
    <source>
        <dbReference type="ARBA" id="ARBA00023125"/>
    </source>
</evidence>
<evidence type="ECO:0000256" key="3">
    <source>
        <dbReference type="ARBA" id="ARBA00023082"/>
    </source>
</evidence>
<evidence type="ECO:0000259" key="8">
    <source>
        <dbReference type="Pfam" id="PF04545"/>
    </source>
</evidence>
<dbReference type="InterPro" id="IPR013325">
    <property type="entry name" value="RNA_pol_sigma_r2"/>
</dbReference>
<dbReference type="InterPro" id="IPR007627">
    <property type="entry name" value="RNA_pol_sigma70_r2"/>
</dbReference>
<evidence type="ECO:0000256" key="1">
    <source>
        <dbReference type="ARBA" id="ARBA00010641"/>
    </source>
</evidence>
<evidence type="ECO:0000256" key="2">
    <source>
        <dbReference type="ARBA" id="ARBA00023015"/>
    </source>
</evidence>
<name>A0A2H1L3L5_9MICO</name>
<feature type="region of interest" description="Disordered" evidence="6">
    <location>
        <begin position="1"/>
        <end position="29"/>
    </location>
</feature>
<keyword evidence="3" id="KW-0731">Sigma factor</keyword>
<dbReference type="Pfam" id="PF04542">
    <property type="entry name" value="Sigma70_r2"/>
    <property type="match status" value="1"/>
</dbReference>
<dbReference type="Proteomes" id="UP000234462">
    <property type="component" value="Unassembled WGS sequence"/>
</dbReference>